<sequence>VVNGKLYQSVVLPCAGRCSGVVRWTAFSRPGDVLAECALNTCRAKEGYQMIYNQYLKGNLSLIISRADFGKRALYVCECDGKDVCSVHFKIEPLKTPVQMRPGGSLLLELDVSEPVEVLHYSSEEAGGSRVQVCTVDGRTVQCKPEYAERTSLSLELRGMKPANGGMYIVRDNKNDEDIHIYTVIVKDDCDSEAQNQPEAPRTPPVAAADEQLRSSRDCPSVPVWAWVVIVTQTFALLISVTRQWRCSRTRCLRSESESSGVYRVNSSQNEVQRNGQSNQSPERQRLSSTEDEQQHV</sequence>
<protein>
    <submittedName>
        <fullName evidence="3">Uncharacterized protein</fullName>
    </submittedName>
</protein>
<keyword evidence="2" id="KW-0812">Transmembrane</keyword>
<feature type="non-terminal residue" evidence="3">
    <location>
        <position position="1"/>
    </location>
</feature>
<comment type="caution">
    <text evidence="3">The sequence shown here is derived from an EMBL/GenBank/DDBJ whole genome shotgun (WGS) entry which is preliminary data.</text>
</comment>
<dbReference type="Proteomes" id="UP000752171">
    <property type="component" value="Unassembled WGS sequence"/>
</dbReference>
<evidence type="ECO:0000256" key="2">
    <source>
        <dbReference type="SAM" id="Phobius"/>
    </source>
</evidence>
<accession>A0A8T2KR62</accession>
<feature type="region of interest" description="Disordered" evidence="1">
    <location>
        <begin position="259"/>
        <end position="297"/>
    </location>
</feature>
<evidence type="ECO:0000313" key="3">
    <source>
        <dbReference type="EMBL" id="KAG9261624.1"/>
    </source>
</evidence>
<evidence type="ECO:0000313" key="4">
    <source>
        <dbReference type="Proteomes" id="UP000752171"/>
    </source>
</evidence>
<organism evidence="3 4">
    <name type="scientific">Astyanax mexicanus</name>
    <name type="common">Blind cave fish</name>
    <name type="synonym">Astyanax fasciatus mexicanus</name>
    <dbReference type="NCBI Taxonomy" id="7994"/>
    <lineage>
        <taxon>Eukaryota</taxon>
        <taxon>Metazoa</taxon>
        <taxon>Chordata</taxon>
        <taxon>Craniata</taxon>
        <taxon>Vertebrata</taxon>
        <taxon>Euteleostomi</taxon>
        <taxon>Actinopterygii</taxon>
        <taxon>Neopterygii</taxon>
        <taxon>Teleostei</taxon>
        <taxon>Ostariophysi</taxon>
        <taxon>Characiformes</taxon>
        <taxon>Characoidei</taxon>
        <taxon>Acestrorhamphidae</taxon>
        <taxon>Acestrorhamphinae</taxon>
        <taxon>Astyanax</taxon>
    </lineage>
</organism>
<reference evidence="3 4" key="1">
    <citation type="submission" date="2021-07" db="EMBL/GenBank/DDBJ databases">
        <authorList>
            <person name="Imarazene B."/>
            <person name="Zahm M."/>
            <person name="Klopp C."/>
            <person name="Cabau C."/>
            <person name="Beille S."/>
            <person name="Jouanno E."/>
            <person name="Castinel A."/>
            <person name="Lluch J."/>
            <person name="Gil L."/>
            <person name="Kuchtly C."/>
            <person name="Lopez Roques C."/>
            <person name="Donnadieu C."/>
            <person name="Parrinello H."/>
            <person name="Journot L."/>
            <person name="Du K."/>
            <person name="Schartl M."/>
            <person name="Retaux S."/>
            <person name="Guiguen Y."/>
        </authorList>
    </citation>
    <scope>NUCLEOTIDE SEQUENCE [LARGE SCALE GENOMIC DNA]</scope>
    <source>
        <strain evidence="3">Pach_M1</strain>
        <tissue evidence="3">Testis</tissue>
    </source>
</reference>
<dbReference type="EMBL" id="JAICCE010000022">
    <property type="protein sequence ID" value="KAG9261624.1"/>
    <property type="molecule type" value="Genomic_DNA"/>
</dbReference>
<keyword evidence="2" id="KW-0472">Membrane</keyword>
<feature type="region of interest" description="Disordered" evidence="1">
    <location>
        <begin position="192"/>
        <end position="214"/>
    </location>
</feature>
<evidence type="ECO:0000256" key="1">
    <source>
        <dbReference type="SAM" id="MobiDB-lite"/>
    </source>
</evidence>
<name>A0A8T2KR62_ASTMX</name>
<keyword evidence="2" id="KW-1133">Transmembrane helix</keyword>
<feature type="transmembrane region" description="Helical" evidence="2">
    <location>
        <begin position="224"/>
        <end position="241"/>
    </location>
</feature>
<feature type="compositionally biased region" description="Polar residues" evidence="1">
    <location>
        <begin position="265"/>
        <end position="282"/>
    </location>
</feature>
<proteinExistence type="predicted"/>
<dbReference type="AlphaFoldDB" id="A0A8T2KR62"/>
<gene>
    <name evidence="3" type="ORF">AMEX_G25208</name>
</gene>